<proteinExistence type="predicted"/>
<accession>A0A922HVW2</accession>
<dbReference type="Proteomes" id="UP000790347">
    <property type="component" value="Unassembled WGS sequence"/>
</dbReference>
<comment type="caution">
    <text evidence="1">The sequence shown here is derived from an EMBL/GenBank/DDBJ whole genome shotgun (WGS) entry which is preliminary data.</text>
</comment>
<evidence type="ECO:0000313" key="1">
    <source>
        <dbReference type="EMBL" id="KAH9511907.1"/>
    </source>
</evidence>
<organism evidence="1 2">
    <name type="scientific">Dermatophagoides farinae</name>
    <name type="common">American house dust mite</name>
    <dbReference type="NCBI Taxonomy" id="6954"/>
    <lineage>
        <taxon>Eukaryota</taxon>
        <taxon>Metazoa</taxon>
        <taxon>Ecdysozoa</taxon>
        <taxon>Arthropoda</taxon>
        <taxon>Chelicerata</taxon>
        <taxon>Arachnida</taxon>
        <taxon>Acari</taxon>
        <taxon>Acariformes</taxon>
        <taxon>Sarcoptiformes</taxon>
        <taxon>Astigmata</taxon>
        <taxon>Psoroptidia</taxon>
        <taxon>Analgoidea</taxon>
        <taxon>Pyroglyphidae</taxon>
        <taxon>Dermatophagoidinae</taxon>
        <taxon>Dermatophagoides</taxon>
    </lineage>
</organism>
<gene>
    <name evidence="1" type="ORF">DERF_010331</name>
</gene>
<name>A0A922HVW2_DERFA</name>
<reference evidence="1" key="2">
    <citation type="journal article" date="2022" name="Res Sq">
        <title>Comparative Genomics Reveals Insights into the Divergent Evolution of Astigmatic Mites and Household Pest Adaptations.</title>
        <authorList>
            <person name="Xiong Q."/>
            <person name="Wan A.T.-Y."/>
            <person name="Liu X.-Y."/>
            <person name="Fung C.S.-H."/>
            <person name="Xiao X."/>
            <person name="Malainual N."/>
            <person name="Hou J."/>
            <person name="Wang L."/>
            <person name="Wang M."/>
            <person name="Yang K."/>
            <person name="Cui Y."/>
            <person name="Leung E."/>
            <person name="Nong W."/>
            <person name="Shin S.-K."/>
            <person name="Au S."/>
            <person name="Jeong K.Y."/>
            <person name="Chew F.T."/>
            <person name="Hui J."/>
            <person name="Leung T.F."/>
            <person name="Tungtrongchitr A."/>
            <person name="Zhong N."/>
            <person name="Liu Z."/>
            <person name="Tsui S."/>
        </authorList>
    </citation>
    <scope>NUCLEOTIDE SEQUENCE</scope>
    <source>
        <strain evidence="1">Derf</strain>
        <tissue evidence="1">Whole organism</tissue>
    </source>
</reference>
<evidence type="ECO:0000313" key="2">
    <source>
        <dbReference type="Proteomes" id="UP000790347"/>
    </source>
</evidence>
<dbReference type="EMBL" id="ASGP02000004">
    <property type="protein sequence ID" value="KAH9511907.1"/>
    <property type="molecule type" value="Genomic_DNA"/>
</dbReference>
<reference evidence="1" key="1">
    <citation type="submission" date="2013-05" db="EMBL/GenBank/DDBJ databases">
        <authorList>
            <person name="Yim A.K.Y."/>
            <person name="Chan T.F."/>
            <person name="Ji K.M."/>
            <person name="Liu X.Y."/>
            <person name="Zhou J.W."/>
            <person name="Li R.Q."/>
            <person name="Yang K.Y."/>
            <person name="Li J."/>
            <person name="Li M."/>
            <person name="Law P.T.W."/>
            <person name="Wu Y.L."/>
            <person name="Cai Z.L."/>
            <person name="Qin H."/>
            <person name="Bao Y."/>
            <person name="Leung R.K.K."/>
            <person name="Ng P.K.S."/>
            <person name="Zou J."/>
            <person name="Zhong X.J."/>
            <person name="Ran P.X."/>
            <person name="Zhong N.S."/>
            <person name="Liu Z.G."/>
            <person name="Tsui S.K.W."/>
        </authorList>
    </citation>
    <scope>NUCLEOTIDE SEQUENCE</scope>
    <source>
        <strain evidence="1">Derf</strain>
        <tissue evidence="1">Whole organism</tissue>
    </source>
</reference>
<sequence>MVHHGFPFHHLRFSFQHYIEINVVVVVVDDDDDDDDIIVYNDVRRCNNSLLVVEEITLFSQYVVINN</sequence>
<protein>
    <submittedName>
        <fullName evidence="1">Uncharacterized protein</fullName>
    </submittedName>
</protein>
<dbReference type="AlphaFoldDB" id="A0A922HVW2"/>
<keyword evidence="2" id="KW-1185">Reference proteome</keyword>